<gene>
    <name evidence="8" type="primary">rpsC</name>
    <name evidence="10" type="ORF">A3B90_01400</name>
</gene>
<reference evidence="10 11" key="1">
    <citation type="journal article" date="2016" name="Nat. Commun.">
        <title>Thousands of microbial genomes shed light on interconnected biogeochemical processes in an aquifer system.</title>
        <authorList>
            <person name="Anantharaman K."/>
            <person name="Brown C.T."/>
            <person name="Hug L.A."/>
            <person name="Sharon I."/>
            <person name="Castelle C.J."/>
            <person name="Probst A.J."/>
            <person name="Thomas B.C."/>
            <person name="Singh A."/>
            <person name="Wilkins M.J."/>
            <person name="Karaoz U."/>
            <person name="Brodie E.L."/>
            <person name="Williams K.H."/>
            <person name="Hubbard S.S."/>
            <person name="Banfield J.F."/>
        </authorList>
    </citation>
    <scope>NUCLEOTIDE SEQUENCE [LARGE SCALE GENOMIC DNA]</scope>
</reference>
<dbReference type="InterPro" id="IPR009019">
    <property type="entry name" value="KH_sf_prok-type"/>
</dbReference>
<evidence type="ECO:0000256" key="8">
    <source>
        <dbReference type="HAMAP-Rule" id="MF_01309"/>
    </source>
</evidence>
<dbReference type="SUPFAM" id="SSF54821">
    <property type="entry name" value="Ribosomal protein S3 C-terminal domain"/>
    <property type="match status" value="1"/>
</dbReference>
<dbReference type="InterPro" id="IPR057258">
    <property type="entry name" value="Ribosomal_uS3"/>
</dbReference>
<dbReference type="AlphaFoldDB" id="A0A1F6M4L7"/>
<dbReference type="SUPFAM" id="SSF54814">
    <property type="entry name" value="Prokaryotic type KH domain (KH-domain type II)"/>
    <property type="match status" value="1"/>
</dbReference>
<sequence length="232" mass="26180">MGHKVHPKIHRTQVIYTWDSRWFSKNNYAEFAQQDLLIREYLLKKFKDAGIDSLSVERAPKSVNVTILSAKPGFIIGRSGEGLNEVRKHIERSILKMKGKVKLNVQELKSPALSAHVVAQSIVADTEKRIPFRRAMKQTIERVMKAGAQGIKIRMSGRLNGVEIARTETLSKGKIPLITLRSDVDYAAIPAYTLYGKIGVKVWIYKGLVFGRKDSFTQAAEAEESKTKQNKK</sequence>
<proteinExistence type="inferred from homology"/>
<name>A0A1F6M4L7_9BACT</name>
<dbReference type="GO" id="GO:0003735">
    <property type="term" value="F:structural constituent of ribosome"/>
    <property type="evidence" value="ECO:0007669"/>
    <property type="project" value="InterPro"/>
</dbReference>
<dbReference type="HAMAP" id="MF_01309_B">
    <property type="entry name" value="Ribosomal_uS3_B"/>
    <property type="match status" value="1"/>
</dbReference>
<dbReference type="Gene3D" id="3.30.300.20">
    <property type="match status" value="1"/>
</dbReference>
<organism evidence="10 11">
    <name type="scientific">Candidatus Magasanikbacteria bacterium RIFCSPHIGHO2_02_FULL_41_13</name>
    <dbReference type="NCBI Taxonomy" id="1798676"/>
    <lineage>
        <taxon>Bacteria</taxon>
        <taxon>Candidatus Magasanikiibacteriota</taxon>
    </lineage>
</organism>
<evidence type="ECO:0000259" key="9">
    <source>
        <dbReference type="PROSITE" id="PS50823"/>
    </source>
</evidence>
<keyword evidence="5 8" id="KW-0687">Ribonucleoprotein</keyword>
<dbReference type="InterPro" id="IPR036419">
    <property type="entry name" value="Ribosomal_S3_C_sf"/>
</dbReference>
<dbReference type="GO" id="GO:0006412">
    <property type="term" value="P:translation"/>
    <property type="evidence" value="ECO:0007669"/>
    <property type="project" value="UniProtKB-UniRule"/>
</dbReference>
<evidence type="ECO:0000256" key="4">
    <source>
        <dbReference type="ARBA" id="ARBA00022980"/>
    </source>
</evidence>
<feature type="domain" description="KH type-2" evidence="9">
    <location>
        <begin position="38"/>
        <end position="109"/>
    </location>
</feature>
<dbReference type="NCBIfam" id="TIGR01009">
    <property type="entry name" value="rpsC_bact"/>
    <property type="match status" value="1"/>
</dbReference>
<dbReference type="GO" id="GO:0019843">
    <property type="term" value="F:rRNA binding"/>
    <property type="evidence" value="ECO:0007669"/>
    <property type="project" value="UniProtKB-UniRule"/>
</dbReference>
<evidence type="ECO:0000313" key="10">
    <source>
        <dbReference type="EMBL" id="OGH66545.1"/>
    </source>
</evidence>
<evidence type="ECO:0000256" key="3">
    <source>
        <dbReference type="ARBA" id="ARBA00022884"/>
    </source>
</evidence>
<dbReference type="STRING" id="1798676.A3B90_01400"/>
<evidence type="ECO:0000256" key="6">
    <source>
        <dbReference type="ARBA" id="ARBA00024998"/>
    </source>
</evidence>
<dbReference type="Gene3D" id="3.30.1140.32">
    <property type="entry name" value="Ribosomal protein S3, C-terminal domain"/>
    <property type="match status" value="1"/>
</dbReference>
<dbReference type="CDD" id="cd02412">
    <property type="entry name" value="KH-II_30S_S3"/>
    <property type="match status" value="1"/>
</dbReference>
<evidence type="ECO:0000313" key="11">
    <source>
        <dbReference type="Proteomes" id="UP000178742"/>
    </source>
</evidence>
<dbReference type="InterPro" id="IPR001351">
    <property type="entry name" value="Ribosomal_uS3_C"/>
</dbReference>
<comment type="subunit">
    <text evidence="8">Part of the 30S ribosomal subunit. Forms a tight complex with proteins S10 and S14.</text>
</comment>
<dbReference type="Proteomes" id="UP000178742">
    <property type="component" value="Unassembled WGS sequence"/>
</dbReference>
<dbReference type="PROSITE" id="PS50823">
    <property type="entry name" value="KH_TYPE_2"/>
    <property type="match status" value="1"/>
</dbReference>
<dbReference type="GO" id="GO:0003729">
    <property type="term" value="F:mRNA binding"/>
    <property type="evidence" value="ECO:0007669"/>
    <property type="project" value="UniProtKB-UniRule"/>
</dbReference>
<comment type="caution">
    <text evidence="10">The sequence shown here is derived from an EMBL/GenBank/DDBJ whole genome shotgun (WGS) entry which is preliminary data.</text>
</comment>
<dbReference type="PANTHER" id="PTHR11760">
    <property type="entry name" value="30S/40S RIBOSOMAL PROTEIN S3"/>
    <property type="match status" value="1"/>
</dbReference>
<keyword evidence="3 8" id="KW-0694">RNA-binding</keyword>
<dbReference type="Pfam" id="PF00189">
    <property type="entry name" value="Ribosomal_S3_C"/>
    <property type="match status" value="1"/>
</dbReference>
<protein>
    <recommendedName>
        <fullName evidence="7 8">Small ribosomal subunit protein uS3</fullName>
    </recommendedName>
</protein>
<dbReference type="InterPro" id="IPR005704">
    <property type="entry name" value="Ribosomal_uS3_bac-typ"/>
</dbReference>
<comment type="function">
    <text evidence="6 8">Binds the lower part of the 30S subunit head. Binds mRNA in the 70S ribosome, positioning it for translation.</text>
</comment>
<dbReference type="EMBL" id="MFPX01000016">
    <property type="protein sequence ID" value="OGH66545.1"/>
    <property type="molecule type" value="Genomic_DNA"/>
</dbReference>
<dbReference type="GO" id="GO:0022627">
    <property type="term" value="C:cytosolic small ribosomal subunit"/>
    <property type="evidence" value="ECO:0007669"/>
    <property type="project" value="TreeGrafter"/>
</dbReference>
<dbReference type="InterPro" id="IPR015946">
    <property type="entry name" value="KH_dom-like_a/b"/>
</dbReference>
<keyword evidence="2 8" id="KW-0699">rRNA-binding</keyword>
<evidence type="ECO:0000256" key="5">
    <source>
        <dbReference type="ARBA" id="ARBA00023274"/>
    </source>
</evidence>
<dbReference type="SMART" id="SM00322">
    <property type="entry name" value="KH"/>
    <property type="match status" value="1"/>
</dbReference>
<dbReference type="PANTHER" id="PTHR11760:SF19">
    <property type="entry name" value="SMALL RIBOSOMAL SUBUNIT PROTEIN US3C"/>
    <property type="match status" value="1"/>
</dbReference>
<dbReference type="FunFam" id="3.30.300.20:FF:000001">
    <property type="entry name" value="30S ribosomal protein S3"/>
    <property type="match status" value="1"/>
</dbReference>
<keyword evidence="4 8" id="KW-0689">Ribosomal protein</keyword>
<evidence type="ECO:0000256" key="7">
    <source>
        <dbReference type="ARBA" id="ARBA00035257"/>
    </source>
</evidence>
<evidence type="ECO:0000256" key="2">
    <source>
        <dbReference type="ARBA" id="ARBA00022730"/>
    </source>
</evidence>
<accession>A0A1F6M4L7</accession>
<evidence type="ECO:0000256" key="1">
    <source>
        <dbReference type="ARBA" id="ARBA00010761"/>
    </source>
</evidence>
<comment type="similarity">
    <text evidence="1 8">Belongs to the universal ribosomal protein uS3 family.</text>
</comment>
<dbReference type="InterPro" id="IPR004044">
    <property type="entry name" value="KH_dom_type_2"/>
</dbReference>
<dbReference type="InterPro" id="IPR004087">
    <property type="entry name" value="KH_dom"/>
</dbReference>
<dbReference type="Pfam" id="PF07650">
    <property type="entry name" value="KH_2"/>
    <property type="match status" value="1"/>
</dbReference>